<feature type="non-terminal residue" evidence="5">
    <location>
        <position position="128"/>
    </location>
</feature>
<feature type="non-terminal residue" evidence="5">
    <location>
        <position position="1"/>
    </location>
</feature>
<dbReference type="InterPro" id="IPR020471">
    <property type="entry name" value="AKR"/>
</dbReference>
<dbReference type="Pfam" id="PF00248">
    <property type="entry name" value="Aldo_ket_red"/>
    <property type="match status" value="1"/>
</dbReference>
<comment type="similarity">
    <text evidence="1">Belongs to the aldo/keto reductase family.</text>
</comment>
<reference evidence="5" key="1">
    <citation type="submission" date="2021-02" db="EMBL/GenBank/DDBJ databases">
        <authorList>
            <person name="Dougan E. K."/>
            <person name="Rhodes N."/>
            <person name="Thang M."/>
            <person name="Chan C."/>
        </authorList>
    </citation>
    <scope>NUCLEOTIDE SEQUENCE</scope>
</reference>
<evidence type="ECO:0000256" key="3">
    <source>
        <dbReference type="ARBA" id="ARBA00023002"/>
    </source>
</evidence>
<gene>
    <name evidence="5" type="primary">ytbE</name>
    <name evidence="5" type="ORF">SNEC2469_LOCUS7658</name>
</gene>
<dbReference type="PRINTS" id="PR00069">
    <property type="entry name" value="ALDKETRDTASE"/>
</dbReference>
<dbReference type="PANTHER" id="PTHR43827">
    <property type="entry name" value="2,5-DIKETO-D-GLUCONIC ACID REDUCTASE"/>
    <property type="match status" value="1"/>
</dbReference>
<evidence type="ECO:0000259" key="4">
    <source>
        <dbReference type="Pfam" id="PF00248"/>
    </source>
</evidence>
<evidence type="ECO:0000313" key="6">
    <source>
        <dbReference type="Proteomes" id="UP000601435"/>
    </source>
</evidence>
<dbReference type="GO" id="GO:0016616">
    <property type="term" value="F:oxidoreductase activity, acting on the CH-OH group of donors, NAD or NADP as acceptor"/>
    <property type="evidence" value="ECO:0007669"/>
    <property type="project" value="UniProtKB-ARBA"/>
</dbReference>
<dbReference type="InterPro" id="IPR023210">
    <property type="entry name" value="NADP_OxRdtase_dom"/>
</dbReference>
<accession>A0A812NFD9</accession>
<proteinExistence type="inferred from homology"/>
<dbReference type="Gene3D" id="3.20.20.100">
    <property type="entry name" value="NADP-dependent oxidoreductase domain"/>
    <property type="match status" value="1"/>
</dbReference>
<evidence type="ECO:0000256" key="1">
    <source>
        <dbReference type="ARBA" id="ARBA00007905"/>
    </source>
</evidence>
<sequence length="128" mass="13499">VDPSGNFSAAHLARLAATGRELPEVLQVELHLVQQQQELTAYCAGNGIAVMAASPLARGQLCRPSHGSFPDAWRSLAGMAAKKGRSQAEIAVRWCLQRGYIAVPKSKSQGHVEANAAFGFELTSADAG</sequence>
<comment type="caution">
    <text evidence="5">The sequence shown here is derived from an EMBL/GenBank/DDBJ whole genome shotgun (WGS) entry which is preliminary data.</text>
</comment>
<evidence type="ECO:0000256" key="2">
    <source>
        <dbReference type="ARBA" id="ARBA00022857"/>
    </source>
</evidence>
<dbReference type="OrthoDB" id="416253at2759"/>
<dbReference type="SUPFAM" id="SSF51430">
    <property type="entry name" value="NAD(P)-linked oxidoreductase"/>
    <property type="match status" value="1"/>
</dbReference>
<feature type="domain" description="NADP-dependent oxidoreductase" evidence="4">
    <location>
        <begin position="6"/>
        <end position="126"/>
    </location>
</feature>
<keyword evidence="6" id="KW-1185">Reference proteome</keyword>
<dbReference type="AlphaFoldDB" id="A0A812NFD9"/>
<protein>
    <submittedName>
        <fullName evidence="5">YtbE protein</fullName>
    </submittedName>
</protein>
<organism evidence="5 6">
    <name type="scientific">Symbiodinium necroappetens</name>
    <dbReference type="NCBI Taxonomy" id="1628268"/>
    <lineage>
        <taxon>Eukaryota</taxon>
        <taxon>Sar</taxon>
        <taxon>Alveolata</taxon>
        <taxon>Dinophyceae</taxon>
        <taxon>Suessiales</taxon>
        <taxon>Symbiodiniaceae</taxon>
        <taxon>Symbiodinium</taxon>
    </lineage>
</organism>
<name>A0A812NFD9_9DINO</name>
<dbReference type="Proteomes" id="UP000601435">
    <property type="component" value="Unassembled WGS sequence"/>
</dbReference>
<dbReference type="EMBL" id="CAJNJA010012917">
    <property type="protein sequence ID" value="CAE7308153.1"/>
    <property type="molecule type" value="Genomic_DNA"/>
</dbReference>
<dbReference type="PANTHER" id="PTHR43827:SF3">
    <property type="entry name" value="NADP-DEPENDENT OXIDOREDUCTASE DOMAIN-CONTAINING PROTEIN"/>
    <property type="match status" value="1"/>
</dbReference>
<keyword evidence="2" id="KW-0521">NADP</keyword>
<evidence type="ECO:0000313" key="5">
    <source>
        <dbReference type="EMBL" id="CAE7308153.1"/>
    </source>
</evidence>
<keyword evidence="3" id="KW-0560">Oxidoreductase</keyword>
<dbReference type="InterPro" id="IPR036812">
    <property type="entry name" value="NAD(P)_OxRdtase_dom_sf"/>
</dbReference>